<dbReference type="RefSeq" id="XP_002949473.1">
    <property type="nucleotide sequence ID" value="XM_002949427.1"/>
</dbReference>
<feature type="region of interest" description="Disordered" evidence="1">
    <location>
        <begin position="183"/>
        <end position="233"/>
    </location>
</feature>
<evidence type="ECO:0000256" key="1">
    <source>
        <dbReference type="SAM" id="MobiDB-lite"/>
    </source>
</evidence>
<sequence length="289" mass="31126">MTTKDVPSLTVNFPSRYDTAVASQRYPRSLEKWFTSAASTKSKKAPGLTKASDGADDEPSISGRAEEGREKQRQEEGCDGNVNGGSAPAAFAVKGANPFTEQFVQKKLKDRKKEYLKRKAEKKRRKGTGGQVVVEKELQLKDHVKFGEVHLKRKHWAEKEKTANERCKEVFLKQMQQAQQQIAAGAAARTDDGIAMRKGGGGKGGKAAKGADGDSAQQNRKRKAPMDAETEELRQQVIESYRAAKKGTGFHNSTVGQATLASLSHLVGKSAGAKAASTAGGGKKTHTLA</sequence>
<dbReference type="AlphaFoldDB" id="D8TSI4"/>
<dbReference type="GeneID" id="9618529"/>
<feature type="compositionally biased region" description="Low complexity" evidence="1">
    <location>
        <begin position="269"/>
        <end position="278"/>
    </location>
</feature>
<gene>
    <name evidence="2" type="ORF">VOLCADRAFT_89739</name>
</gene>
<evidence type="ECO:0000313" key="3">
    <source>
        <dbReference type="Proteomes" id="UP000001058"/>
    </source>
</evidence>
<proteinExistence type="predicted"/>
<feature type="compositionally biased region" description="Gly residues" evidence="1">
    <location>
        <begin position="198"/>
        <end position="207"/>
    </location>
</feature>
<feature type="region of interest" description="Disordered" evidence="1">
    <location>
        <begin position="269"/>
        <end position="289"/>
    </location>
</feature>
<keyword evidence="3" id="KW-1185">Reference proteome</keyword>
<evidence type="ECO:0000313" key="2">
    <source>
        <dbReference type="EMBL" id="EFJ49492.1"/>
    </source>
</evidence>
<dbReference type="KEGG" id="vcn:VOLCADRAFT_89739"/>
<dbReference type="EMBL" id="GL378335">
    <property type="protein sequence ID" value="EFJ49492.1"/>
    <property type="molecule type" value="Genomic_DNA"/>
</dbReference>
<protein>
    <submittedName>
        <fullName evidence="2">Uncharacterized protein</fullName>
    </submittedName>
</protein>
<organism evidence="3">
    <name type="scientific">Volvox carteri f. nagariensis</name>
    <dbReference type="NCBI Taxonomy" id="3068"/>
    <lineage>
        <taxon>Eukaryota</taxon>
        <taxon>Viridiplantae</taxon>
        <taxon>Chlorophyta</taxon>
        <taxon>core chlorophytes</taxon>
        <taxon>Chlorophyceae</taxon>
        <taxon>CS clade</taxon>
        <taxon>Chlamydomonadales</taxon>
        <taxon>Volvocaceae</taxon>
        <taxon>Volvox</taxon>
    </lineage>
</organism>
<feature type="compositionally biased region" description="Basic and acidic residues" evidence="1">
    <location>
        <begin position="64"/>
        <end position="76"/>
    </location>
</feature>
<feature type="region of interest" description="Disordered" evidence="1">
    <location>
        <begin position="36"/>
        <end position="89"/>
    </location>
</feature>
<name>D8TSI4_VOLCA</name>
<accession>D8TSI4</accession>
<dbReference type="InParanoid" id="D8TSI4"/>
<feature type="region of interest" description="Disordered" evidence="1">
    <location>
        <begin position="110"/>
        <end position="130"/>
    </location>
</feature>
<dbReference type="Proteomes" id="UP000001058">
    <property type="component" value="Unassembled WGS sequence"/>
</dbReference>
<feature type="compositionally biased region" description="Basic residues" evidence="1">
    <location>
        <begin position="110"/>
        <end position="127"/>
    </location>
</feature>
<reference evidence="2 3" key="1">
    <citation type="journal article" date="2010" name="Science">
        <title>Genomic analysis of organismal complexity in the multicellular green alga Volvox carteri.</title>
        <authorList>
            <person name="Prochnik S.E."/>
            <person name="Umen J."/>
            <person name="Nedelcu A.M."/>
            <person name="Hallmann A."/>
            <person name="Miller S.M."/>
            <person name="Nishii I."/>
            <person name="Ferris P."/>
            <person name="Kuo A."/>
            <person name="Mitros T."/>
            <person name="Fritz-Laylin L.K."/>
            <person name="Hellsten U."/>
            <person name="Chapman J."/>
            <person name="Simakov O."/>
            <person name="Rensing S.A."/>
            <person name="Terry A."/>
            <person name="Pangilinan J."/>
            <person name="Kapitonov V."/>
            <person name="Jurka J."/>
            <person name="Salamov A."/>
            <person name="Shapiro H."/>
            <person name="Schmutz J."/>
            <person name="Grimwood J."/>
            <person name="Lindquist E."/>
            <person name="Lucas S."/>
            <person name="Grigoriev I.V."/>
            <person name="Schmitt R."/>
            <person name="Kirk D."/>
            <person name="Rokhsar D.S."/>
        </authorList>
    </citation>
    <scope>NUCLEOTIDE SEQUENCE [LARGE SCALE GENOMIC DNA]</scope>
    <source>
        <strain evidence="3">f. Nagariensis / Eve</strain>
    </source>
</reference>
<dbReference type="OrthoDB" id="547226at2759"/>